<feature type="compositionally biased region" description="Polar residues" evidence="4">
    <location>
        <begin position="701"/>
        <end position="720"/>
    </location>
</feature>
<keyword evidence="8" id="KW-1185">Reference proteome</keyword>
<organism evidence="7 8">
    <name type="scientific">Pneumocystis carinii (strain B80)</name>
    <name type="common">Rat pneumocystis pneumonia agent</name>
    <name type="synonym">Pneumocystis carinii f. sp. carinii</name>
    <dbReference type="NCBI Taxonomy" id="1408658"/>
    <lineage>
        <taxon>Eukaryota</taxon>
        <taxon>Fungi</taxon>
        <taxon>Dikarya</taxon>
        <taxon>Ascomycota</taxon>
        <taxon>Taphrinomycotina</taxon>
        <taxon>Pneumocystomycetes</taxon>
        <taxon>Pneumocystaceae</taxon>
        <taxon>Pneumocystis</taxon>
    </lineage>
</organism>
<evidence type="ECO:0000256" key="1">
    <source>
        <dbReference type="ARBA" id="ARBA00022837"/>
    </source>
</evidence>
<evidence type="ECO:0000313" key="7">
    <source>
        <dbReference type="EMBL" id="KTW26618.1"/>
    </source>
</evidence>
<dbReference type="AlphaFoldDB" id="A0A0W4ZE35"/>
<dbReference type="GO" id="GO:0006897">
    <property type="term" value="P:endocytosis"/>
    <property type="evidence" value="ECO:0007669"/>
    <property type="project" value="TreeGrafter"/>
</dbReference>
<proteinExistence type="predicted"/>
<dbReference type="GO" id="GO:0005737">
    <property type="term" value="C:cytoplasm"/>
    <property type="evidence" value="ECO:0007669"/>
    <property type="project" value="TreeGrafter"/>
</dbReference>
<comment type="caution">
    <text evidence="7">The sequence shown here is derived from an EMBL/GenBank/DDBJ whole genome shotgun (WGS) entry which is preliminary data.</text>
</comment>
<evidence type="ECO:0000259" key="6">
    <source>
        <dbReference type="PROSITE" id="PS50222"/>
    </source>
</evidence>
<dbReference type="InterPro" id="IPR018247">
    <property type="entry name" value="EF_Hand_1_Ca_BS"/>
</dbReference>
<feature type="domain" description="EH" evidence="5">
    <location>
        <begin position="290"/>
        <end position="379"/>
    </location>
</feature>
<dbReference type="RefSeq" id="XP_018224953.1">
    <property type="nucleotide sequence ID" value="XM_018371159.1"/>
</dbReference>
<dbReference type="OrthoDB" id="524326at2759"/>
<name>A0A0W4ZE35_PNEC8</name>
<dbReference type="PANTHER" id="PTHR11216">
    <property type="entry name" value="EH DOMAIN"/>
    <property type="match status" value="1"/>
</dbReference>
<feature type="compositionally biased region" description="Polar residues" evidence="4">
    <location>
        <begin position="449"/>
        <end position="469"/>
    </location>
</feature>
<dbReference type="PROSITE" id="PS00018">
    <property type="entry name" value="EF_HAND_1"/>
    <property type="match status" value="1"/>
</dbReference>
<dbReference type="InterPro" id="IPR011992">
    <property type="entry name" value="EF-hand-dom_pair"/>
</dbReference>
<evidence type="ECO:0000259" key="5">
    <source>
        <dbReference type="PROSITE" id="PS50031"/>
    </source>
</evidence>
<keyword evidence="1" id="KW-0106">Calcium</keyword>
<dbReference type="Pfam" id="PF12763">
    <property type="entry name" value="EH"/>
    <property type="match status" value="3"/>
</dbReference>
<dbReference type="InterPro" id="IPR002048">
    <property type="entry name" value="EF_hand_dom"/>
</dbReference>
<accession>A0A0W4ZE35</accession>
<dbReference type="InterPro" id="IPR000261">
    <property type="entry name" value="EH_dom"/>
</dbReference>
<feature type="domain" description="EF-hand" evidence="6">
    <location>
        <begin position="323"/>
        <end position="358"/>
    </location>
</feature>
<dbReference type="PROSITE" id="PS50031">
    <property type="entry name" value="EH"/>
    <property type="match status" value="3"/>
</dbReference>
<dbReference type="GO" id="GO:0005886">
    <property type="term" value="C:plasma membrane"/>
    <property type="evidence" value="ECO:0007669"/>
    <property type="project" value="TreeGrafter"/>
</dbReference>
<evidence type="ECO:0000256" key="4">
    <source>
        <dbReference type="SAM" id="MobiDB-lite"/>
    </source>
</evidence>
<dbReference type="Gene3D" id="1.10.238.10">
    <property type="entry name" value="EF-hand"/>
    <property type="match status" value="3"/>
</dbReference>
<feature type="domain" description="EH" evidence="5">
    <location>
        <begin position="134"/>
        <end position="214"/>
    </location>
</feature>
<dbReference type="GO" id="GO:0005509">
    <property type="term" value="F:calcium ion binding"/>
    <property type="evidence" value="ECO:0007669"/>
    <property type="project" value="InterPro"/>
</dbReference>
<dbReference type="SUPFAM" id="SSF47473">
    <property type="entry name" value="EF-hand"/>
    <property type="match status" value="3"/>
</dbReference>
<dbReference type="CDD" id="cd00052">
    <property type="entry name" value="EH"/>
    <property type="match status" value="3"/>
</dbReference>
<dbReference type="GeneID" id="28937362"/>
<feature type="region of interest" description="Disordered" evidence="4">
    <location>
        <begin position="506"/>
        <end position="533"/>
    </location>
</feature>
<evidence type="ECO:0000256" key="3">
    <source>
        <dbReference type="SAM" id="Coils"/>
    </source>
</evidence>
<gene>
    <name evidence="7" type="ORF">T552_02627</name>
</gene>
<evidence type="ECO:0000256" key="2">
    <source>
        <dbReference type="ARBA" id="ARBA00023054"/>
    </source>
</evidence>
<feature type="region of interest" description="Disordered" evidence="4">
    <location>
        <begin position="690"/>
        <end position="720"/>
    </location>
</feature>
<dbReference type="EMBL" id="LFVZ01000012">
    <property type="protein sequence ID" value="KTW26618.1"/>
    <property type="molecule type" value="Genomic_DNA"/>
</dbReference>
<sequence>MNSKAQKTLEHDILVNLTPEENEAYEKLFSEADPDNIGVLLGENSINFFEKTGLSPQILGEIWKIADNENMGFLTRKRFDIALRLIGHAQEGRRPSIDLINLKCPLPKFNTKKSINWNIPSQPPERIPLITTEERNRYHSMFKNLKLTNGFIKGSQAKSIFLRTHLSNEILGQIWNLVDIHHRGALNITEFTVAMHLIHSFINGSLKKIPSILPLWVFNMAIGKTYSHESSHKATPEYSGAKSISNLSEKDFSNNLSHKHYKHQHVHSQPNLFFEIDAIPSNDWNIKPQERFQYSNLFKSINKANEDYLTGDEAVSFFLSSKLPEKTLAHIWDLADLDKSGKLNKEEFIIAMHLIRQKLAGVGLPASLPQELMPPFLQKNPSQENTYFLSSSNQEPSGSIATESFDINNSFSSQVQTTSPSLPSSVFSIKQIPTDPYAEASTIMPSPDSVFSPSCSHPQTPSVHPSQRTPFISTTTFKQSIASSVTPNTKASLQKPSNTVVDLLSDTSIDNPEKNDNNTNEMDNTSSKISSLSKQIQELKQTVTLTESELKASNNENSEIEERLSQIYILYKKEVKAVQKIQEHLAESHATTQKLKQKYSVLKTKLYALQNQKQEQLEDLKHNTDENIKLQHKIELMNSQLSSLKEELEHIGKDSLGQKNMIMMGKKQLSIFEDNYTQLKASIDKDITIDDTNENNDADSVLSTSNQSSNPFHQLSDSNETKQISPLFIPSCDKIDIKDQSNMQDNSIKDLSSNMNLEILKRHDSLSESLDSSVVVQAPESTPGKLSRISSYPGTPIPWIMNKSSSPKILSELSSNFDSDIFLKDPSTEKFEFYKENSYYGLEVTNASNNSKKNLDKSSDENEFKKGTFNVNNLDTELLYPSNNKEDTSLDPRSGLDDILYKDCDIRYSRIQNTTLPEENIRRLPGTFPIDSDTRIMNQEIYYTFNDKEESIKDNKTKNRTENTYFDTLLFQNTNDVTTKKNKADFDETFSNFIAESDDFSKNDNFASKFPPIEDFHNLSESNDTNDSNNDLNVQNKDTVINLSTFDTDYNVSYNTKTSTTDENNIMMSNTSQLLISNFEKTQSKESLSNLHNFDSNNTETSNITSQLDNTSGNCDDKRLYNLITPNDPNTFDSDFSTQNVEFNTLFTQPFHQESTHD</sequence>
<dbReference type="PANTHER" id="PTHR11216:SF170">
    <property type="entry name" value="DYNAMIN ASSOCIATED PROTEIN 160, ISOFORM D"/>
    <property type="match status" value="1"/>
</dbReference>
<dbReference type="VEuPathDB" id="FungiDB:T552_02627"/>
<keyword evidence="2 3" id="KW-0175">Coiled coil</keyword>
<dbReference type="Proteomes" id="UP000054454">
    <property type="component" value="Unassembled WGS sequence"/>
</dbReference>
<dbReference type="SMART" id="SM00027">
    <property type="entry name" value="EH"/>
    <property type="match status" value="3"/>
</dbReference>
<dbReference type="GO" id="GO:0016197">
    <property type="term" value="P:endosomal transport"/>
    <property type="evidence" value="ECO:0007669"/>
    <property type="project" value="TreeGrafter"/>
</dbReference>
<reference evidence="8" key="1">
    <citation type="journal article" date="2016" name="Nat. Commun.">
        <title>Genome analysis of three Pneumocystis species reveals adaptation mechanisms to life exclusively in mammalian hosts.</title>
        <authorList>
            <person name="Ma L."/>
            <person name="Chen Z."/>
            <person name="Huang D.W."/>
            <person name="Kutty G."/>
            <person name="Ishihara M."/>
            <person name="Wang H."/>
            <person name="Abouelleil A."/>
            <person name="Bishop L."/>
            <person name="Davey E."/>
            <person name="Deng R."/>
            <person name="Deng X."/>
            <person name="Fan L."/>
            <person name="Fantoni G."/>
            <person name="Fitzgerald M."/>
            <person name="Gogineni E."/>
            <person name="Goldberg J.M."/>
            <person name="Handley G."/>
            <person name="Hu X."/>
            <person name="Huber C."/>
            <person name="Jiao X."/>
            <person name="Jones K."/>
            <person name="Levin J.Z."/>
            <person name="Liu Y."/>
            <person name="Macdonald P."/>
            <person name="Melnikov A."/>
            <person name="Raley C."/>
            <person name="Sassi M."/>
            <person name="Sherman B.T."/>
            <person name="Song X."/>
            <person name="Sykes S."/>
            <person name="Tran B."/>
            <person name="Walsh L."/>
            <person name="Xia Y."/>
            <person name="Yang J."/>
            <person name="Young S."/>
            <person name="Zeng Q."/>
            <person name="Zheng X."/>
            <person name="Stephens R."/>
            <person name="Nusbaum C."/>
            <person name="Birren B.W."/>
            <person name="Azadi P."/>
            <person name="Lempicki R.A."/>
            <person name="Cuomo C.A."/>
            <person name="Kovacs J.A."/>
        </authorList>
    </citation>
    <scope>NUCLEOTIDE SEQUENCE [LARGE SCALE GENOMIC DNA]</scope>
    <source>
        <strain evidence="8">B80</strain>
    </source>
</reference>
<dbReference type="SMART" id="SM00054">
    <property type="entry name" value="EFh"/>
    <property type="match status" value="3"/>
</dbReference>
<feature type="domain" description="EH" evidence="5">
    <location>
        <begin position="21"/>
        <end position="97"/>
    </location>
</feature>
<feature type="coiled-coil region" evidence="3">
    <location>
        <begin position="627"/>
        <end position="654"/>
    </location>
</feature>
<feature type="region of interest" description="Disordered" evidence="4">
    <location>
        <begin position="438"/>
        <end position="469"/>
    </location>
</feature>
<evidence type="ECO:0000313" key="8">
    <source>
        <dbReference type="Proteomes" id="UP000054454"/>
    </source>
</evidence>
<dbReference type="PROSITE" id="PS50222">
    <property type="entry name" value="EF_HAND_2"/>
    <property type="match status" value="1"/>
</dbReference>
<protein>
    <submittedName>
        <fullName evidence="7">Uncharacterized protein</fullName>
    </submittedName>
</protein>